<proteinExistence type="predicted"/>
<protein>
    <submittedName>
        <fullName evidence="1">(northern house mosquito) hypothetical protein</fullName>
    </submittedName>
</protein>
<name>A0A8D8ATH9_CULPI</name>
<dbReference type="AlphaFoldDB" id="A0A8D8ATH9"/>
<reference evidence="1" key="1">
    <citation type="submission" date="2021-05" db="EMBL/GenBank/DDBJ databases">
        <authorList>
            <person name="Alioto T."/>
            <person name="Alioto T."/>
            <person name="Gomez Garrido J."/>
        </authorList>
    </citation>
    <scope>NUCLEOTIDE SEQUENCE</scope>
</reference>
<sequence length="116" mass="13435">MRVPVNPTASVFPIETTDQLRNNSNQLQAVLKDRRKKVFVRYTPDDTFTSLGIPLHFDPPKGPDLMPLLDVKARSNQLLMFCSYANLRHEHQHFFIVTSRNHQGGRHQMNRILKQG</sequence>
<dbReference type="EMBL" id="HBUE01042638">
    <property type="protein sequence ID" value="CAG6461395.1"/>
    <property type="molecule type" value="Transcribed_RNA"/>
</dbReference>
<accession>A0A8D8ATH9</accession>
<organism evidence="1">
    <name type="scientific">Culex pipiens</name>
    <name type="common">House mosquito</name>
    <dbReference type="NCBI Taxonomy" id="7175"/>
    <lineage>
        <taxon>Eukaryota</taxon>
        <taxon>Metazoa</taxon>
        <taxon>Ecdysozoa</taxon>
        <taxon>Arthropoda</taxon>
        <taxon>Hexapoda</taxon>
        <taxon>Insecta</taxon>
        <taxon>Pterygota</taxon>
        <taxon>Neoptera</taxon>
        <taxon>Endopterygota</taxon>
        <taxon>Diptera</taxon>
        <taxon>Nematocera</taxon>
        <taxon>Culicoidea</taxon>
        <taxon>Culicidae</taxon>
        <taxon>Culicinae</taxon>
        <taxon>Culicini</taxon>
        <taxon>Culex</taxon>
        <taxon>Culex</taxon>
    </lineage>
</organism>
<evidence type="ECO:0000313" key="1">
    <source>
        <dbReference type="EMBL" id="CAG6461395.1"/>
    </source>
</evidence>